<dbReference type="PANTHER" id="PTHR47977">
    <property type="entry name" value="RAS-RELATED PROTEIN RAB"/>
    <property type="match status" value="1"/>
</dbReference>
<comment type="caution">
    <text evidence="3">The sequence shown here is derived from an EMBL/GenBank/DDBJ whole genome shotgun (WGS) entry which is preliminary data.</text>
</comment>
<reference evidence="3 4" key="1">
    <citation type="submission" date="2020-08" db="EMBL/GenBank/DDBJ databases">
        <authorList>
            <person name="Hejnol A."/>
        </authorList>
    </citation>
    <scope>NUCLEOTIDE SEQUENCE [LARGE SCALE GENOMIC DNA]</scope>
</reference>
<name>A0A7I8VYN8_9ANNE</name>
<dbReference type="EMBL" id="CAJFCJ010000013">
    <property type="protein sequence ID" value="CAD5120969.1"/>
    <property type="molecule type" value="Genomic_DNA"/>
</dbReference>
<dbReference type="InterPro" id="IPR001806">
    <property type="entry name" value="Small_GTPase"/>
</dbReference>
<dbReference type="InterPro" id="IPR005225">
    <property type="entry name" value="Small_GTP-bd"/>
</dbReference>
<proteinExistence type="predicted"/>
<evidence type="ECO:0000256" key="2">
    <source>
        <dbReference type="ARBA" id="ARBA00023134"/>
    </source>
</evidence>
<dbReference type="GO" id="GO:0003924">
    <property type="term" value="F:GTPase activity"/>
    <property type="evidence" value="ECO:0007669"/>
    <property type="project" value="InterPro"/>
</dbReference>
<gene>
    <name evidence="3" type="ORF">DGYR_LOCUS8976</name>
</gene>
<dbReference type="SMART" id="SM00175">
    <property type="entry name" value="RAB"/>
    <property type="match status" value="1"/>
</dbReference>
<keyword evidence="4" id="KW-1185">Reference proteome</keyword>
<dbReference type="NCBIfam" id="TIGR00231">
    <property type="entry name" value="small_GTP"/>
    <property type="match status" value="1"/>
</dbReference>
<dbReference type="CDD" id="cd00154">
    <property type="entry name" value="Rab"/>
    <property type="match status" value="1"/>
</dbReference>
<sequence>MGSNKIDTNPEREMLTTSFAGIPKTLQRQNQHQDCHLKKGCCNFKVIVVGESGIGKTTFVYRFVTGEFINFLHHSVSFSLTDSLDHTIAFDGYNIHLDIWDTAGQERYRSLTGSYYRGAGGCLLCFDRTDETTFNHLCHWYDDIKKYAPKSTILLVGLKTCSTKEDAVDKFRIERFASEYNLNYVKVDSERGKSVDHAFRSLVEGMCQSFLLSSNKRVYNSLERADSGYLSLVRTTSLLRLQQSVQDNKFVQQLKSSRAFKQKRGKRKNNCCGIC</sequence>
<dbReference type="FunFam" id="3.40.50.300:FF:001447">
    <property type="entry name" value="Ras-related protein Rab-1B"/>
    <property type="match status" value="1"/>
</dbReference>
<dbReference type="Proteomes" id="UP000549394">
    <property type="component" value="Unassembled WGS sequence"/>
</dbReference>
<evidence type="ECO:0000313" key="3">
    <source>
        <dbReference type="EMBL" id="CAD5120969.1"/>
    </source>
</evidence>
<keyword evidence="1" id="KW-0547">Nucleotide-binding</keyword>
<dbReference type="PROSITE" id="PS51421">
    <property type="entry name" value="RAS"/>
    <property type="match status" value="1"/>
</dbReference>
<dbReference type="SMART" id="SM00173">
    <property type="entry name" value="RAS"/>
    <property type="match status" value="1"/>
</dbReference>
<protein>
    <submittedName>
        <fullName evidence="3">DgyrCDS9514</fullName>
    </submittedName>
</protein>
<organism evidence="3 4">
    <name type="scientific">Dimorphilus gyrociliatus</name>
    <dbReference type="NCBI Taxonomy" id="2664684"/>
    <lineage>
        <taxon>Eukaryota</taxon>
        <taxon>Metazoa</taxon>
        <taxon>Spiralia</taxon>
        <taxon>Lophotrochozoa</taxon>
        <taxon>Annelida</taxon>
        <taxon>Polychaeta</taxon>
        <taxon>Polychaeta incertae sedis</taxon>
        <taxon>Dinophilidae</taxon>
        <taxon>Dimorphilus</taxon>
    </lineage>
</organism>
<dbReference type="OrthoDB" id="6116537at2759"/>
<accession>A0A7I8VYN8</accession>
<keyword evidence="2" id="KW-0342">GTP-binding</keyword>
<dbReference type="AlphaFoldDB" id="A0A7I8VYN8"/>
<dbReference type="InterPro" id="IPR050227">
    <property type="entry name" value="Rab"/>
</dbReference>
<dbReference type="GO" id="GO:0005525">
    <property type="term" value="F:GTP binding"/>
    <property type="evidence" value="ECO:0007669"/>
    <property type="project" value="UniProtKB-KW"/>
</dbReference>
<dbReference type="PRINTS" id="PR00449">
    <property type="entry name" value="RASTRNSFRMNG"/>
</dbReference>
<dbReference type="SUPFAM" id="SSF52540">
    <property type="entry name" value="P-loop containing nucleoside triphosphate hydrolases"/>
    <property type="match status" value="1"/>
</dbReference>
<dbReference type="InterPro" id="IPR027417">
    <property type="entry name" value="P-loop_NTPase"/>
</dbReference>
<evidence type="ECO:0000256" key="1">
    <source>
        <dbReference type="ARBA" id="ARBA00022741"/>
    </source>
</evidence>
<dbReference type="PROSITE" id="PS51419">
    <property type="entry name" value="RAB"/>
    <property type="match status" value="1"/>
</dbReference>
<evidence type="ECO:0000313" key="4">
    <source>
        <dbReference type="Proteomes" id="UP000549394"/>
    </source>
</evidence>
<dbReference type="Gene3D" id="3.40.50.300">
    <property type="entry name" value="P-loop containing nucleotide triphosphate hydrolases"/>
    <property type="match status" value="1"/>
</dbReference>
<dbReference type="SMART" id="SM00176">
    <property type="entry name" value="RAN"/>
    <property type="match status" value="1"/>
</dbReference>
<dbReference type="SMART" id="SM00174">
    <property type="entry name" value="RHO"/>
    <property type="match status" value="1"/>
</dbReference>
<dbReference type="Pfam" id="PF00071">
    <property type="entry name" value="Ras"/>
    <property type="match status" value="1"/>
</dbReference>